<dbReference type="CDD" id="cd05466">
    <property type="entry name" value="PBP2_LTTR_substrate"/>
    <property type="match status" value="1"/>
</dbReference>
<dbReference type="InterPro" id="IPR036388">
    <property type="entry name" value="WH-like_DNA-bd_sf"/>
</dbReference>
<evidence type="ECO:0000256" key="2">
    <source>
        <dbReference type="ARBA" id="ARBA00023015"/>
    </source>
</evidence>
<sequence length="308" mass="34658">MFIRQFEYLVALAQTEHFGRAATQCHVSQSGLSNAIRQLEEELGAAIVLRDHRFQGFTAEGARIVEWARRFIGDLDMMRQELSMMKGNLTGQLRIGAMPSCSPILPFITSALTQRYPAVTVNICFLGIDELRRRVLNFELDLGIGYLNLLGSSQIAMRLLYSDDMALLVPSKPNFPRNKSATWTEAAALPLCLLPRSMEERRIVDAVFAAEGLDVMPRIEADSFVNLAFHVMHGHYATIIAGHFRYVTGAFPGTRILRLVSPSIQQQIGLFWFESEPVLPLIHALIGMLDRMDEEQAPWLSRPEARGR</sequence>
<protein>
    <submittedName>
        <fullName evidence="6">LysR family transcriptional regulator</fullName>
    </submittedName>
</protein>
<keyword evidence="7" id="KW-1185">Reference proteome</keyword>
<dbReference type="PANTHER" id="PTHR30419">
    <property type="entry name" value="HTH-TYPE TRANSCRIPTIONAL REGULATOR YBHD"/>
    <property type="match status" value="1"/>
</dbReference>
<evidence type="ECO:0000313" key="7">
    <source>
        <dbReference type="Proteomes" id="UP001521209"/>
    </source>
</evidence>
<proteinExistence type="inferred from homology"/>
<dbReference type="InterPro" id="IPR005119">
    <property type="entry name" value="LysR_subst-bd"/>
</dbReference>
<dbReference type="InterPro" id="IPR050950">
    <property type="entry name" value="HTH-type_LysR_regulators"/>
</dbReference>
<dbReference type="InterPro" id="IPR000847">
    <property type="entry name" value="LysR_HTH_N"/>
</dbReference>
<dbReference type="Pfam" id="PF03466">
    <property type="entry name" value="LysR_substrate"/>
    <property type="match status" value="1"/>
</dbReference>
<evidence type="ECO:0000256" key="4">
    <source>
        <dbReference type="ARBA" id="ARBA00023163"/>
    </source>
</evidence>
<dbReference type="EMBL" id="JAKGBZ010000062">
    <property type="protein sequence ID" value="MCF3948588.1"/>
    <property type="molecule type" value="Genomic_DNA"/>
</dbReference>
<dbReference type="SUPFAM" id="SSF53850">
    <property type="entry name" value="Periplasmic binding protein-like II"/>
    <property type="match status" value="1"/>
</dbReference>
<evidence type="ECO:0000256" key="1">
    <source>
        <dbReference type="ARBA" id="ARBA00009437"/>
    </source>
</evidence>
<evidence type="ECO:0000259" key="5">
    <source>
        <dbReference type="PROSITE" id="PS50931"/>
    </source>
</evidence>
<reference evidence="6 7" key="1">
    <citation type="submission" date="2022-01" db="EMBL/GenBank/DDBJ databases">
        <authorList>
            <person name="Won M."/>
            <person name="Kim S.-J."/>
            <person name="Kwon S.-W."/>
        </authorList>
    </citation>
    <scope>NUCLEOTIDE SEQUENCE [LARGE SCALE GENOMIC DNA]</scope>
    <source>
        <strain evidence="6 7">KCTC 23505</strain>
    </source>
</reference>
<dbReference type="Pfam" id="PF00126">
    <property type="entry name" value="HTH_1"/>
    <property type="match status" value="1"/>
</dbReference>
<keyword evidence="4" id="KW-0804">Transcription</keyword>
<keyword evidence="2" id="KW-0805">Transcription regulation</keyword>
<dbReference type="PANTHER" id="PTHR30419:SF31">
    <property type="entry name" value="BLR3139 PROTEIN"/>
    <property type="match status" value="1"/>
</dbReference>
<name>A0ABS9E2M2_9PROT</name>
<organism evidence="6 7">
    <name type="scientific">Acidiphilium iwatense</name>
    <dbReference type="NCBI Taxonomy" id="768198"/>
    <lineage>
        <taxon>Bacteria</taxon>
        <taxon>Pseudomonadati</taxon>
        <taxon>Pseudomonadota</taxon>
        <taxon>Alphaproteobacteria</taxon>
        <taxon>Acetobacterales</taxon>
        <taxon>Acidocellaceae</taxon>
        <taxon>Acidiphilium</taxon>
    </lineage>
</organism>
<dbReference type="RefSeq" id="WP_235705884.1">
    <property type="nucleotide sequence ID" value="NZ_JAKGBZ010000062.1"/>
</dbReference>
<feature type="domain" description="HTH lysR-type" evidence="5">
    <location>
        <begin position="1"/>
        <end position="58"/>
    </location>
</feature>
<evidence type="ECO:0000256" key="3">
    <source>
        <dbReference type="ARBA" id="ARBA00023125"/>
    </source>
</evidence>
<dbReference type="PROSITE" id="PS50931">
    <property type="entry name" value="HTH_LYSR"/>
    <property type="match status" value="1"/>
</dbReference>
<comment type="caution">
    <text evidence="6">The sequence shown here is derived from an EMBL/GenBank/DDBJ whole genome shotgun (WGS) entry which is preliminary data.</text>
</comment>
<dbReference type="PRINTS" id="PR00039">
    <property type="entry name" value="HTHLYSR"/>
</dbReference>
<keyword evidence="3" id="KW-0238">DNA-binding</keyword>
<comment type="similarity">
    <text evidence="1">Belongs to the LysR transcriptional regulatory family.</text>
</comment>
<dbReference type="Gene3D" id="1.10.10.10">
    <property type="entry name" value="Winged helix-like DNA-binding domain superfamily/Winged helix DNA-binding domain"/>
    <property type="match status" value="1"/>
</dbReference>
<dbReference type="SUPFAM" id="SSF46785">
    <property type="entry name" value="Winged helix' DNA-binding domain"/>
    <property type="match status" value="1"/>
</dbReference>
<evidence type="ECO:0000313" key="6">
    <source>
        <dbReference type="EMBL" id="MCF3948588.1"/>
    </source>
</evidence>
<dbReference type="InterPro" id="IPR036390">
    <property type="entry name" value="WH_DNA-bd_sf"/>
</dbReference>
<dbReference type="Gene3D" id="3.40.190.290">
    <property type="match status" value="1"/>
</dbReference>
<dbReference type="Proteomes" id="UP001521209">
    <property type="component" value="Unassembled WGS sequence"/>
</dbReference>
<accession>A0ABS9E2M2</accession>
<gene>
    <name evidence="6" type="ORF">L2A60_18150</name>
</gene>